<accession>A0ABN2K2G8</accession>
<evidence type="ECO:0000256" key="1">
    <source>
        <dbReference type="SAM" id="MobiDB-lite"/>
    </source>
</evidence>
<name>A0ABN2K2G8_9ACTN</name>
<dbReference type="Proteomes" id="UP001500655">
    <property type="component" value="Unassembled WGS sequence"/>
</dbReference>
<keyword evidence="3" id="KW-1185">Reference proteome</keyword>
<feature type="region of interest" description="Disordered" evidence="1">
    <location>
        <begin position="1"/>
        <end position="52"/>
    </location>
</feature>
<organism evidence="2 3">
    <name type="scientific">Luedemannella helvata</name>
    <dbReference type="NCBI Taxonomy" id="349315"/>
    <lineage>
        <taxon>Bacteria</taxon>
        <taxon>Bacillati</taxon>
        <taxon>Actinomycetota</taxon>
        <taxon>Actinomycetes</taxon>
        <taxon>Micromonosporales</taxon>
        <taxon>Micromonosporaceae</taxon>
        <taxon>Luedemannella</taxon>
    </lineage>
</organism>
<gene>
    <name evidence="2" type="ORF">GCM10009681_17180</name>
</gene>
<proteinExistence type="predicted"/>
<evidence type="ECO:0000313" key="2">
    <source>
        <dbReference type="EMBL" id="GAA1746583.1"/>
    </source>
</evidence>
<reference evidence="2 3" key="1">
    <citation type="journal article" date="2019" name="Int. J. Syst. Evol. Microbiol.">
        <title>The Global Catalogue of Microorganisms (GCM) 10K type strain sequencing project: providing services to taxonomists for standard genome sequencing and annotation.</title>
        <authorList>
            <consortium name="The Broad Institute Genomics Platform"/>
            <consortium name="The Broad Institute Genome Sequencing Center for Infectious Disease"/>
            <person name="Wu L."/>
            <person name="Ma J."/>
        </authorList>
    </citation>
    <scope>NUCLEOTIDE SEQUENCE [LARGE SCALE GENOMIC DNA]</scope>
    <source>
        <strain evidence="2 3">JCM 13249</strain>
    </source>
</reference>
<protein>
    <submittedName>
        <fullName evidence="2">Uncharacterized protein</fullName>
    </submittedName>
</protein>
<evidence type="ECO:0000313" key="3">
    <source>
        <dbReference type="Proteomes" id="UP001500655"/>
    </source>
</evidence>
<dbReference type="EMBL" id="BAAALS010000006">
    <property type="protein sequence ID" value="GAA1746583.1"/>
    <property type="molecule type" value="Genomic_DNA"/>
</dbReference>
<sequence length="99" mass="10250">MRQAATDCSRPVAAHRASPCVAPRTRASRPAERCGSAPSPPAATTAMRGHGADSDVRDLVNAGEEMLLAGLVVIAGGHHRNGDGWKADGMWTHPVRASG</sequence>
<comment type="caution">
    <text evidence="2">The sequence shown here is derived from an EMBL/GenBank/DDBJ whole genome shotgun (WGS) entry which is preliminary data.</text>
</comment>